<sequence>MRLINTSTLELAEFVGSEIPSYAILSHRWASSSEEPSMKDFLKGLKPNTSGYRKILDFCQLAASEDHKWAWVDTICIDKRSSAELSESINSMYAWYRDAQRCYAFLSDVERSEWELSEWWYRGWTLQELIAPVEVVFYDASWRPIGCKSEMASEIAALTRIPVESLTSPTFDYGALLVAQKMSWASGRKTTRIEDRAYCLLGLFRIHMPLLYGEGAKAFERLQLQILTKYSDDSILAWSPEDESQELATKPSLVLADSPDRFQHCSEYEKASSQYSRPERGAFAPRITPWGMEYRPIAQRLHYRTHPKSSSEQAELWGVLLTAVAGEGLTPLPYVLVLVQCGPLPTHYRRLQCYRSCNITKPHTWLSQNLRFGAVASDKHFYLQYDPDTSSETRDIAPHHVWSKTGVLKRTDLPRNAGAKSVVKTLLDAPESSTRSMTVSFNDSSHRSNLLDRLPLWGFMSEFDVLNHSETSTRPRSIINQPREMDIGLGVRDERVRTRVLTKGYIKKDVSDNHRKHK</sequence>
<dbReference type="Proteomes" id="UP000033647">
    <property type="component" value="Unassembled WGS sequence"/>
</dbReference>
<protein>
    <recommendedName>
        <fullName evidence="1">Heterokaryon incompatibility domain-containing protein</fullName>
    </recommendedName>
</protein>
<dbReference type="OrthoDB" id="20872at2759"/>
<evidence type="ECO:0000259" key="1">
    <source>
        <dbReference type="Pfam" id="PF06985"/>
    </source>
</evidence>
<proteinExistence type="predicted"/>
<dbReference type="STRING" id="1047168.A0A0F4G4D8"/>
<dbReference type="AlphaFoldDB" id="A0A0F4G4D8"/>
<reference evidence="2 3" key="1">
    <citation type="submission" date="2015-03" db="EMBL/GenBank/DDBJ databases">
        <title>RNA-seq based gene annotation and comparative genomics of four Zymoseptoria species reveal species-specific pathogenicity related genes and transposable element activity.</title>
        <authorList>
            <person name="Grandaubert J."/>
            <person name="Bhattacharyya A."/>
            <person name="Stukenbrock E.H."/>
        </authorList>
    </citation>
    <scope>NUCLEOTIDE SEQUENCE [LARGE SCALE GENOMIC DNA]</scope>
    <source>
        <strain evidence="2 3">Zb18110</strain>
    </source>
</reference>
<gene>
    <name evidence="2" type="ORF">TI39_contig5887g00003</name>
</gene>
<organism evidence="2 3">
    <name type="scientific">Zymoseptoria brevis</name>
    <dbReference type="NCBI Taxonomy" id="1047168"/>
    <lineage>
        <taxon>Eukaryota</taxon>
        <taxon>Fungi</taxon>
        <taxon>Dikarya</taxon>
        <taxon>Ascomycota</taxon>
        <taxon>Pezizomycotina</taxon>
        <taxon>Dothideomycetes</taxon>
        <taxon>Dothideomycetidae</taxon>
        <taxon>Mycosphaerellales</taxon>
        <taxon>Mycosphaerellaceae</taxon>
        <taxon>Zymoseptoria</taxon>
    </lineage>
</organism>
<comment type="caution">
    <text evidence="2">The sequence shown here is derived from an EMBL/GenBank/DDBJ whole genome shotgun (WGS) entry which is preliminary data.</text>
</comment>
<dbReference type="InterPro" id="IPR010730">
    <property type="entry name" value="HET"/>
</dbReference>
<dbReference type="Pfam" id="PF06985">
    <property type="entry name" value="HET"/>
    <property type="match status" value="1"/>
</dbReference>
<evidence type="ECO:0000313" key="3">
    <source>
        <dbReference type="Proteomes" id="UP000033647"/>
    </source>
</evidence>
<accession>A0A0F4G4D8</accession>
<keyword evidence="3" id="KW-1185">Reference proteome</keyword>
<dbReference type="PANTHER" id="PTHR10622">
    <property type="entry name" value="HET DOMAIN-CONTAINING PROTEIN"/>
    <property type="match status" value="1"/>
</dbReference>
<evidence type="ECO:0000313" key="2">
    <source>
        <dbReference type="EMBL" id="KJX92226.1"/>
    </source>
</evidence>
<dbReference type="EMBL" id="LAFY01005842">
    <property type="protein sequence ID" value="KJX92226.1"/>
    <property type="molecule type" value="Genomic_DNA"/>
</dbReference>
<feature type="domain" description="Heterokaryon incompatibility" evidence="1">
    <location>
        <begin position="22"/>
        <end position="111"/>
    </location>
</feature>
<dbReference type="PANTHER" id="PTHR10622:SF12">
    <property type="entry name" value="HET DOMAIN-CONTAINING PROTEIN"/>
    <property type="match status" value="1"/>
</dbReference>
<name>A0A0F4G4D8_9PEZI</name>